<keyword evidence="9 14" id="KW-0067">ATP-binding</keyword>
<dbReference type="PROSITE" id="PS00108">
    <property type="entry name" value="PROTEIN_KINASE_ST"/>
    <property type="match status" value="1"/>
</dbReference>
<comment type="catalytic activity">
    <reaction evidence="13">
        <text>L-seryl-[protein] + ATP = O-phospho-L-seryl-[protein] + ADP + H(+)</text>
        <dbReference type="Rhea" id="RHEA:17989"/>
        <dbReference type="Rhea" id="RHEA-COMP:9863"/>
        <dbReference type="Rhea" id="RHEA-COMP:11604"/>
        <dbReference type="ChEBI" id="CHEBI:15378"/>
        <dbReference type="ChEBI" id="CHEBI:29999"/>
        <dbReference type="ChEBI" id="CHEBI:30616"/>
        <dbReference type="ChEBI" id="CHEBI:83421"/>
        <dbReference type="ChEBI" id="CHEBI:456216"/>
        <dbReference type="EC" id="2.7.11.1"/>
    </reaction>
</comment>
<gene>
    <name evidence="17" type="ORF">M0R45_005671</name>
</gene>
<dbReference type="FunFam" id="1.10.510.10:FF:000769">
    <property type="entry name" value="Uncharacterized protein"/>
    <property type="match status" value="1"/>
</dbReference>
<evidence type="ECO:0000256" key="4">
    <source>
        <dbReference type="ARBA" id="ARBA00022553"/>
    </source>
</evidence>
<dbReference type="Gene3D" id="1.10.510.10">
    <property type="entry name" value="Transferase(Phosphotransferase) domain 1"/>
    <property type="match status" value="1"/>
</dbReference>
<dbReference type="AlphaFoldDB" id="A0AAW1YNX0"/>
<dbReference type="InterPro" id="IPR000719">
    <property type="entry name" value="Prot_kinase_dom"/>
</dbReference>
<dbReference type="InterPro" id="IPR021720">
    <property type="entry name" value="Malectin_dom"/>
</dbReference>
<evidence type="ECO:0000256" key="12">
    <source>
        <dbReference type="ARBA" id="ARBA00047899"/>
    </source>
</evidence>
<evidence type="ECO:0000256" key="1">
    <source>
        <dbReference type="ARBA" id="ARBA00004479"/>
    </source>
</evidence>
<dbReference type="Gene3D" id="3.30.200.20">
    <property type="entry name" value="Phosphorylase Kinase, domain 1"/>
    <property type="match status" value="1"/>
</dbReference>
<evidence type="ECO:0000259" key="16">
    <source>
        <dbReference type="PROSITE" id="PS50011"/>
    </source>
</evidence>
<dbReference type="InterPro" id="IPR008271">
    <property type="entry name" value="Ser/Thr_kinase_AS"/>
</dbReference>
<evidence type="ECO:0000256" key="13">
    <source>
        <dbReference type="ARBA" id="ARBA00048679"/>
    </source>
</evidence>
<comment type="subcellular location">
    <subcellularLocation>
        <location evidence="1">Membrane</location>
        <topology evidence="1">Single-pass type I membrane protein</topology>
    </subcellularLocation>
</comment>
<dbReference type="Gene3D" id="2.60.120.430">
    <property type="entry name" value="Galactose-binding lectin"/>
    <property type="match status" value="1"/>
</dbReference>
<feature type="transmembrane region" description="Helical" evidence="15">
    <location>
        <begin position="191"/>
        <end position="216"/>
    </location>
</feature>
<evidence type="ECO:0000256" key="8">
    <source>
        <dbReference type="ARBA" id="ARBA00022777"/>
    </source>
</evidence>
<keyword evidence="10" id="KW-0675">Receptor</keyword>
<keyword evidence="8" id="KW-0418">Kinase</keyword>
<dbReference type="GO" id="GO:0005524">
    <property type="term" value="F:ATP binding"/>
    <property type="evidence" value="ECO:0007669"/>
    <property type="project" value="UniProtKB-UniRule"/>
</dbReference>
<dbReference type="EC" id="2.7.11.1" evidence="2"/>
<protein>
    <recommendedName>
        <fullName evidence="2">non-specific serine/threonine protein kinase</fullName>
        <ecNumber evidence="2">2.7.11.1</ecNumber>
    </recommendedName>
</protein>
<keyword evidence="15" id="KW-0472">Membrane</keyword>
<dbReference type="InterPro" id="IPR051824">
    <property type="entry name" value="LRR_Rcpt-Like_S/T_Kinase"/>
</dbReference>
<evidence type="ECO:0000256" key="14">
    <source>
        <dbReference type="PROSITE-ProRule" id="PRU10141"/>
    </source>
</evidence>
<keyword evidence="5" id="KW-0808">Transferase</keyword>
<dbReference type="Pfam" id="PF11721">
    <property type="entry name" value="Malectin"/>
    <property type="match status" value="1"/>
</dbReference>
<name>A0AAW1YNX0_RUBAR</name>
<evidence type="ECO:0000256" key="15">
    <source>
        <dbReference type="SAM" id="Phobius"/>
    </source>
</evidence>
<feature type="binding site" evidence="14">
    <location>
        <position position="273"/>
    </location>
    <ligand>
        <name>ATP</name>
        <dbReference type="ChEBI" id="CHEBI:30616"/>
    </ligand>
</feature>
<dbReference type="PANTHER" id="PTHR48006">
    <property type="entry name" value="LEUCINE-RICH REPEAT-CONTAINING PROTEIN DDB_G0281931-RELATED"/>
    <property type="match status" value="1"/>
</dbReference>
<evidence type="ECO:0000256" key="10">
    <source>
        <dbReference type="ARBA" id="ARBA00023170"/>
    </source>
</evidence>
<dbReference type="SUPFAM" id="SSF56112">
    <property type="entry name" value="Protein kinase-like (PK-like)"/>
    <property type="match status" value="1"/>
</dbReference>
<keyword evidence="6" id="KW-0732">Signal</keyword>
<evidence type="ECO:0000256" key="7">
    <source>
        <dbReference type="ARBA" id="ARBA00022741"/>
    </source>
</evidence>
<dbReference type="GO" id="GO:0016020">
    <property type="term" value="C:membrane"/>
    <property type="evidence" value="ECO:0007669"/>
    <property type="project" value="UniProtKB-SubCell"/>
</dbReference>
<evidence type="ECO:0000256" key="3">
    <source>
        <dbReference type="ARBA" id="ARBA00022527"/>
    </source>
</evidence>
<dbReference type="PANTHER" id="PTHR48006:SF48">
    <property type="entry name" value="PROTEIN KINASE DOMAIN-CONTAINING PROTEIN"/>
    <property type="match status" value="1"/>
</dbReference>
<dbReference type="EMBL" id="JBEDUW010000001">
    <property type="protein sequence ID" value="KAK9950170.1"/>
    <property type="molecule type" value="Genomic_DNA"/>
</dbReference>
<dbReference type="Proteomes" id="UP001457282">
    <property type="component" value="Unassembled WGS sequence"/>
</dbReference>
<evidence type="ECO:0000313" key="17">
    <source>
        <dbReference type="EMBL" id="KAK9950170.1"/>
    </source>
</evidence>
<dbReference type="Pfam" id="PF00069">
    <property type="entry name" value="Pkinase"/>
    <property type="match status" value="1"/>
</dbReference>
<keyword evidence="18" id="KW-1185">Reference proteome</keyword>
<keyword evidence="3" id="KW-0723">Serine/threonine-protein kinase</keyword>
<dbReference type="GO" id="GO:0004674">
    <property type="term" value="F:protein serine/threonine kinase activity"/>
    <property type="evidence" value="ECO:0007669"/>
    <property type="project" value="UniProtKB-KW"/>
</dbReference>
<dbReference type="PROSITE" id="PS50011">
    <property type="entry name" value="PROTEIN_KINASE_DOM"/>
    <property type="match status" value="1"/>
</dbReference>
<accession>A0AAW1YNX0</accession>
<keyword evidence="7 14" id="KW-0547">Nucleotide-binding</keyword>
<feature type="domain" description="Protein kinase" evidence="16">
    <location>
        <begin position="245"/>
        <end position="520"/>
    </location>
</feature>
<evidence type="ECO:0000256" key="11">
    <source>
        <dbReference type="ARBA" id="ARBA00023180"/>
    </source>
</evidence>
<dbReference type="PROSITE" id="PS00107">
    <property type="entry name" value="PROTEIN_KINASE_ATP"/>
    <property type="match status" value="1"/>
</dbReference>
<evidence type="ECO:0000313" key="18">
    <source>
        <dbReference type="Proteomes" id="UP001457282"/>
    </source>
</evidence>
<evidence type="ECO:0000256" key="5">
    <source>
        <dbReference type="ARBA" id="ARBA00022679"/>
    </source>
</evidence>
<keyword evidence="11" id="KW-0325">Glycoprotein</keyword>
<comment type="catalytic activity">
    <reaction evidence="12">
        <text>L-threonyl-[protein] + ATP = O-phospho-L-threonyl-[protein] + ADP + H(+)</text>
        <dbReference type="Rhea" id="RHEA:46608"/>
        <dbReference type="Rhea" id="RHEA-COMP:11060"/>
        <dbReference type="Rhea" id="RHEA-COMP:11605"/>
        <dbReference type="ChEBI" id="CHEBI:15378"/>
        <dbReference type="ChEBI" id="CHEBI:30013"/>
        <dbReference type="ChEBI" id="CHEBI:30616"/>
        <dbReference type="ChEBI" id="CHEBI:61977"/>
        <dbReference type="ChEBI" id="CHEBI:456216"/>
        <dbReference type="EC" id="2.7.11.1"/>
    </reaction>
</comment>
<organism evidence="17 18">
    <name type="scientific">Rubus argutus</name>
    <name type="common">Southern blackberry</name>
    <dbReference type="NCBI Taxonomy" id="59490"/>
    <lineage>
        <taxon>Eukaryota</taxon>
        <taxon>Viridiplantae</taxon>
        <taxon>Streptophyta</taxon>
        <taxon>Embryophyta</taxon>
        <taxon>Tracheophyta</taxon>
        <taxon>Spermatophyta</taxon>
        <taxon>Magnoliopsida</taxon>
        <taxon>eudicotyledons</taxon>
        <taxon>Gunneridae</taxon>
        <taxon>Pentapetalae</taxon>
        <taxon>rosids</taxon>
        <taxon>fabids</taxon>
        <taxon>Rosales</taxon>
        <taxon>Rosaceae</taxon>
        <taxon>Rosoideae</taxon>
        <taxon>Rosoideae incertae sedis</taxon>
        <taxon>Rubus</taxon>
    </lineage>
</organism>
<sequence length="565" mass="63267">MCLISSDHSLFINCGGGEVNNMDGNVYEKDNDTSPFYPSPKGNWARSSDGNTIYSMRSGLSSEAVLYNKARSSLVSLKYYGFCLRKGKYSVTLHFADIIDTQDKSYSTDKRIFDVYIQGERKLKDFNIIDMAGGPNKVLTKNFTVYVNHSTLEIHFYSTGVSFFNRNGPLISAISVTPEYKLGKQLSTLHIALIVVASTIVFVLLLLLFAWMMGWLRNTDHLQEINIGIGKVVTLKQIKEATRNFGKRNEIGEGVFGTVYKAELQGKIVAVKKLSSHSEERINQLKIEFYTLKSMSHLNLVQLLDVYNAKGLHLLIYEYMQNNSLAHALFDSKSKLKLDWDARFNICLGIARGLMYLHEHPRLKMVHRDIKSTNILLDGDLKPKISDFGLASLYTEDDEFKFIKVEMPQGYMSPEYVRGIVTSKADVYSFGVVILETVSGRRNAGHKGSNQESEFPLDMAYALHRKGRLVDLVDKSLSTKYDAKQAIIILNLAVKCTSISPTLRPTMSEVVSVLVGDKKIEEICPSAPNETLCSSCATKVIAIASTSSNYIKGEDEAKCIYESIP</sequence>
<comment type="caution">
    <text evidence="17">The sequence shown here is derived from an EMBL/GenBank/DDBJ whole genome shotgun (WGS) entry which is preliminary data.</text>
</comment>
<evidence type="ECO:0000256" key="2">
    <source>
        <dbReference type="ARBA" id="ARBA00012513"/>
    </source>
</evidence>
<proteinExistence type="predicted"/>
<dbReference type="InterPro" id="IPR011009">
    <property type="entry name" value="Kinase-like_dom_sf"/>
</dbReference>
<evidence type="ECO:0000256" key="6">
    <source>
        <dbReference type="ARBA" id="ARBA00022729"/>
    </source>
</evidence>
<keyword evidence="15" id="KW-0812">Transmembrane</keyword>
<evidence type="ECO:0000256" key="9">
    <source>
        <dbReference type="ARBA" id="ARBA00022840"/>
    </source>
</evidence>
<keyword evidence="15" id="KW-1133">Transmembrane helix</keyword>
<keyword evidence="4" id="KW-0597">Phosphoprotein</keyword>
<dbReference type="InterPro" id="IPR017441">
    <property type="entry name" value="Protein_kinase_ATP_BS"/>
</dbReference>
<reference evidence="17 18" key="1">
    <citation type="journal article" date="2023" name="G3 (Bethesda)">
        <title>A chromosome-length genome assembly and annotation of blackberry (Rubus argutus, cv. 'Hillquist').</title>
        <authorList>
            <person name="Bruna T."/>
            <person name="Aryal R."/>
            <person name="Dudchenko O."/>
            <person name="Sargent D.J."/>
            <person name="Mead D."/>
            <person name="Buti M."/>
            <person name="Cavallini A."/>
            <person name="Hytonen T."/>
            <person name="Andres J."/>
            <person name="Pham M."/>
            <person name="Weisz D."/>
            <person name="Mascagni F."/>
            <person name="Usai G."/>
            <person name="Natali L."/>
            <person name="Bassil N."/>
            <person name="Fernandez G.E."/>
            <person name="Lomsadze A."/>
            <person name="Armour M."/>
            <person name="Olukolu B."/>
            <person name="Poorten T."/>
            <person name="Britton C."/>
            <person name="Davik J."/>
            <person name="Ashrafi H."/>
            <person name="Aiden E.L."/>
            <person name="Borodovsky M."/>
            <person name="Worthington M."/>
        </authorList>
    </citation>
    <scope>NUCLEOTIDE SEQUENCE [LARGE SCALE GENOMIC DNA]</scope>
    <source>
        <strain evidence="17">PI 553951</strain>
    </source>
</reference>
<dbReference type="SMART" id="SM00220">
    <property type="entry name" value="S_TKc"/>
    <property type="match status" value="1"/>
</dbReference>